<accession>A0ABR2WCT8</accession>
<feature type="domain" description="Concentrative nucleoside transporter N-terminal" evidence="3">
    <location>
        <begin position="161"/>
        <end position="188"/>
    </location>
</feature>
<name>A0ABR2WCT8_9FUNG</name>
<evidence type="ECO:0000259" key="3">
    <source>
        <dbReference type="Pfam" id="PF01773"/>
    </source>
</evidence>
<feature type="transmembrane region" description="Helical" evidence="2">
    <location>
        <begin position="156"/>
        <end position="173"/>
    </location>
</feature>
<sequence length="207" mass="23333">MTVDNTIEAPRASESHPTSFLPVSAKDSYPEEKKEVDTSLDDLPPTFYRRYRLWFHLLMFLIITGMMIGAWVLHGKDTLVLSLLWAFVSLKLMFYHVTTRVLSKPLGMLFGTIMKVVSVIPERIRLILGVLLPVALIVSVTLALPVQEGHSSRLDRLRSLLGLVVFIVLLYATSDNRKGIPWRTVVVAGYQTCAPLFSISLNLAWHL</sequence>
<dbReference type="Pfam" id="PF01773">
    <property type="entry name" value="Nucleos_tra2_N"/>
    <property type="match status" value="1"/>
</dbReference>
<dbReference type="InterPro" id="IPR002668">
    <property type="entry name" value="CNT_N_dom"/>
</dbReference>
<evidence type="ECO:0000256" key="2">
    <source>
        <dbReference type="SAM" id="Phobius"/>
    </source>
</evidence>
<dbReference type="Proteomes" id="UP001479436">
    <property type="component" value="Unassembled WGS sequence"/>
</dbReference>
<evidence type="ECO:0000313" key="4">
    <source>
        <dbReference type="EMBL" id="KAK9754531.1"/>
    </source>
</evidence>
<organism evidence="4 5">
    <name type="scientific">Basidiobolus ranarum</name>
    <dbReference type="NCBI Taxonomy" id="34480"/>
    <lineage>
        <taxon>Eukaryota</taxon>
        <taxon>Fungi</taxon>
        <taxon>Fungi incertae sedis</taxon>
        <taxon>Zoopagomycota</taxon>
        <taxon>Entomophthoromycotina</taxon>
        <taxon>Basidiobolomycetes</taxon>
        <taxon>Basidiobolales</taxon>
        <taxon>Basidiobolaceae</taxon>
        <taxon>Basidiobolus</taxon>
    </lineage>
</organism>
<evidence type="ECO:0000313" key="5">
    <source>
        <dbReference type="Proteomes" id="UP001479436"/>
    </source>
</evidence>
<feature type="transmembrane region" description="Helical" evidence="2">
    <location>
        <begin position="79"/>
        <end position="103"/>
    </location>
</feature>
<gene>
    <name evidence="4" type="ORF">K7432_017885</name>
</gene>
<keyword evidence="2" id="KW-0812">Transmembrane</keyword>
<proteinExistence type="predicted"/>
<keyword evidence="2" id="KW-1133">Transmembrane helix</keyword>
<reference evidence="4 5" key="1">
    <citation type="submission" date="2023-04" db="EMBL/GenBank/DDBJ databases">
        <title>Genome of Basidiobolus ranarum AG-B5.</title>
        <authorList>
            <person name="Stajich J.E."/>
            <person name="Carter-House D."/>
            <person name="Gryganskyi A."/>
        </authorList>
    </citation>
    <scope>NUCLEOTIDE SEQUENCE [LARGE SCALE GENOMIC DNA]</scope>
    <source>
        <strain evidence="4 5">AG-B5</strain>
    </source>
</reference>
<feature type="region of interest" description="Disordered" evidence="1">
    <location>
        <begin position="1"/>
        <end position="30"/>
    </location>
</feature>
<keyword evidence="5" id="KW-1185">Reference proteome</keyword>
<protein>
    <recommendedName>
        <fullName evidence="3">Concentrative nucleoside transporter N-terminal domain-containing protein</fullName>
    </recommendedName>
</protein>
<evidence type="ECO:0000256" key="1">
    <source>
        <dbReference type="SAM" id="MobiDB-lite"/>
    </source>
</evidence>
<comment type="caution">
    <text evidence="4">The sequence shown here is derived from an EMBL/GenBank/DDBJ whole genome shotgun (WGS) entry which is preliminary data.</text>
</comment>
<keyword evidence="2" id="KW-0472">Membrane</keyword>
<feature type="transmembrane region" description="Helical" evidence="2">
    <location>
        <begin position="53"/>
        <end position="73"/>
    </location>
</feature>
<feature type="transmembrane region" description="Helical" evidence="2">
    <location>
        <begin position="124"/>
        <end position="144"/>
    </location>
</feature>
<dbReference type="EMBL" id="JASJQH010004582">
    <property type="protein sequence ID" value="KAK9754531.1"/>
    <property type="molecule type" value="Genomic_DNA"/>
</dbReference>